<dbReference type="EMBL" id="AY787793">
    <property type="protein sequence ID" value="AAX19733.1"/>
    <property type="molecule type" value="Genomic_DNA"/>
</dbReference>
<keyword evidence="1" id="KW-0255">Endonuclease</keyword>
<reference evidence="1" key="1">
    <citation type="journal article" date="2007" name="Appl. Environ. Microbiol.">
        <title>A rapid and efficient method for cloning genes of type II restriction-modification systems by use of a killer plasmid.</title>
        <authorList>
            <person name="Mruk I."/>
            <person name="Kaczorowski T."/>
        </authorList>
    </citation>
    <scope>NUCLEOTIDE SEQUENCE</scope>
    <source>
        <strain evidence="1">RFL231</strain>
    </source>
</reference>
<sequence>MMKVVKMVKIPPLAQDCDLDSSELSEFTPEEHFNKSITRWFSDHYASYSNRFESYEYIQNYIQNEHFNWSVAPNTNVIATKFSAHLRTLSLKDFSFLLCHTGYIPEIYKADSSQETLYSKLVEAMVNEWALRMKFTYSLLPTQKSSKEDITISDGENIIVADAKSYRLGRSQAAPNVKDALKKGDITKWLAYYDQHKYNRIGGLVAFPSQHDWKNGSDFYLYLTDKNSPIIMLFYEHMAFMLLAGMDKNNLLDFYRNHKDIFPNEVFNKIGSRKIYFDKLEQYLLNCGKFKWSEFSETSDLIVSEKALRHSYR</sequence>
<protein>
    <submittedName>
        <fullName evidence="1">Csp231I restriction endonuclease</fullName>
    </submittedName>
</protein>
<dbReference type="SMR" id="Q32WH3"/>
<name>Q32WH3_9ENTR</name>
<dbReference type="InterPro" id="IPR019043">
    <property type="entry name" value="Restrct_endonuc_II_HindIII"/>
</dbReference>
<proteinExistence type="predicted"/>
<evidence type="ECO:0000313" key="1">
    <source>
        <dbReference type="EMBL" id="AAX19733.1"/>
    </source>
</evidence>
<dbReference type="REBASE" id="12242">
    <property type="entry name" value="Csp231I"/>
</dbReference>
<keyword evidence="1" id="KW-0540">Nuclease</keyword>
<accession>Q32WH3</accession>
<dbReference type="InterPro" id="IPR038373">
    <property type="entry name" value="Restrct_endonuc_II_HindIII_sf"/>
</dbReference>
<dbReference type="AlphaFoldDB" id="Q32WH3"/>
<dbReference type="GO" id="GO:0004519">
    <property type="term" value="F:endonuclease activity"/>
    <property type="evidence" value="ECO:0007669"/>
    <property type="project" value="UniProtKB-KW"/>
</dbReference>
<dbReference type="Pfam" id="PF09518">
    <property type="entry name" value="RE_HindIII"/>
    <property type="match status" value="1"/>
</dbReference>
<keyword evidence="1" id="KW-0378">Hydrolase</keyword>
<dbReference type="Gene3D" id="3.40.91.70">
    <property type="entry name" value="Type II restriction endonuclease, HindIII"/>
    <property type="match status" value="1"/>
</dbReference>
<organism evidence="1">
    <name type="scientific">Citrobacter sp. RFL231</name>
    <dbReference type="NCBI Taxonomy" id="315237"/>
    <lineage>
        <taxon>Bacteria</taxon>
        <taxon>Pseudomonadati</taxon>
        <taxon>Pseudomonadota</taxon>
        <taxon>Gammaproteobacteria</taxon>
        <taxon>Enterobacterales</taxon>
        <taxon>Enterobacteriaceae</taxon>
        <taxon>Citrobacter</taxon>
    </lineage>
</organism>